<reference evidence="2" key="1">
    <citation type="submission" date="2021-01" db="EMBL/GenBank/DDBJ databases">
        <authorList>
            <consortium name="Genoscope - CEA"/>
            <person name="William W."/>
        </authorList>
    </citation>
    <scope>NUCLEOTIDE SEQUENCE</scope>
</reference>
<feature type="compositionally biased region" description="Polar residues" evidence="1">
    <location>
        <begin position="57"/>
        <end position="67"/>
    </location>
</feature>
<dbReference type="Proteomes" id="UP000692954">
    <property type="component" value="Unassembled WGS sequence"/>
</dbReference>
<dbReference type="AlphaFoldDB" id="A0A8S1M1S1"/>
<accession>A0A8S1M1S1</accession>
<sequence>MITLQYIANAVKSIQSRNQHIQKFDTEPLIICQDYKIETYQLIDIKQKNKKKKLTANQETQTQELPIQTNNSNSGQTQQGKNINIIGCQKDNSKKTKKIVKHLSKQVVDVEKFSQNSEQTEPSQISYCQRHFLYSLQKNEEEFKIYLPTKVSQLKQTKSKIFNKYINNLRESLVQQRSIIETVQDEGSKLIETVL</sequence>
<comment type="caution">
    <text evidence="2">The sequence shown here is derived from an EMBL/GenBank/DDBJ whole genome shotgun (WGS) entry which is preliminary data.</text>
</comment>
<evidence type="ECO:0000313" key="3">
    <source>
        <dbReference type="Proteomes" id="UP000692954"/>
    </source>
</evidence>
<protein>
    <submittedName>
        <fullName evidence="2">Uncharacterized protein</fullName>
    </submittedName>
</protein>
<evidence type="ECO:0000256" key="1">
    <source>
        <dbReference type="SAM" id="MobiDB-lite"/>
    </source>
</evidence>
<feature type="region of interest" description="Disordered" evidence="1">
    <location>
        <begin position="57"/>
        <end position="79"/>
    </location>
</feature>
<dbReference type="EMBL" id="CAJJDN010000029">
    <property type="protein sequence ID" value="CAD8072462.1"/>
    <property type="molecule type" value="Genomic_DNA"/>
</dbReference>
<organism evidence="2 3">
    <name type="scientific">Paramecium sonneborni</name>
    <dbReference type="NCBI Taxonomy" id="65129"/>
    <lineage>
        <taxon>Eukaryota</taxon>
        <taxon>Sar</taxon>
        <taxon>Alveolata</taxon>
        <taxon>Ciliophora</taxon>
        <taxon>Intramacronucleata</taxon>
        <taxon>Oligohymenophorea</taxon>
        <taxon>Peniculida</taxon>
        <taxon>Parameciidae</taxon>
        <taxon>Paramecium</taxon>
    </lineage>
</organism>
<gene>
    <name evidence="2" type="ORF">PSON_ATCC_30995.1.T0290177</name>
</gene>
<keyword evidence="3" id="KW-1185">Reference proteome</keyword>
<name>A0A8S1M1S1_9CILI</name>
<feature type="compositionally biased region" description="Low complexity" evidence="1">
    <location>
        <begin position="68"/>
        <end position="79"/>
    </location>
</feature>
<proteinExistence type="predicted"/>
<evidence type="ECO:0000313" key="2">
    <source>
        <dbReference type="EMBL" id="CAD8072462.1"/>
    </source>
</evidence>